<evidence type="ECO:0000313" key="3">
    <source>
        <dbReference type="EMBL" id="ATF94381.1"/>
    </source>
</evidence>
<dbReference type="GO" id="GO:0006508">
    <property type="term" value="P:proteolysis"/>
    <property type="evidence" value="ECO:0007669"/>
    <property type="project" value="InterPro"/>
</dbReference>
<reference evidence="4 6" key="2">
    <citation type="submission" date="2018-06" db="EMBL/GenBank/DDBJ databases">
        <authorList>
            <consortium name="Pathogen Informatics"/>
            <person name="Doyle S."/>
        </authorList>
    </citation>
    <scope>NUCLEOTIDE SEQUENCE [LARGE SCALE GENOMIC DNA]</scope>
    <source>
        <strain evidence="4 6">NCTC12120</strain>
    </source>
</reference>
<evidence type="ECO:0000259" key="2">
    <source>
        <dbReference type="Pfam" id="PF00326"/>
    </source>
</evidence>
<dbReference type="GO" id="GO:0008236">
    <property type="term" value="F:serine-type peptidase activity"/>
    <property type="evidence" value="ECO:0007669"/>
    <property type="project" value="InterPro"/>
</dbReference>
<proteinExistence type="predicted"/>
<dbReference type="PANTHER" id="PTHR22946:SF9">
    <property type="entry name" value="POLYKETIDE TRANSFERASE AF380"/>
    <property type="match status" value="1"/>
</dbReference>
<dbReference type="Proteomes" id="UP000251197">
    <property type="component" value="Unassembled WGS sequence"/>
</dbReference>
<dbReference type="Gene3D" id="3.40.50.1820">
    <property type="entry name" value="alpha/beta hydrolase"/>
    <property type="match status" value="1"/>
</dbReference>
<dbReference type="PANTHER" id="PTHR22946">
    <property type="entry name" value="DIENELACTONE HYDROLASE DOMAIN-CONTAINING PROTEIN-RELATED"/>
    <property type="match status" value="1"/>
</dbReference>
<dbReference type="STRING" id="158822.LH23_07720"/>
<dbReference type="EMBL" id="UAVU01000003">
    <property type="protein sequence ID" value="SQA97758.1"/>
    <property type="molecule type" value="Genomic_DNA"/>
</dbReference>
<evidence type="ECO:0000256" key="1">
    <source>
        <dbReference type="ARBA" id="ARBA00022801"/>
    </source>
</evidence>
<dbReference type="AlphaFoldDB" id="A0A291E2V4"/>
<evidence type="ECO:0000313" key="6">
    <source>
        <dbReference type="Proteomes" id="UP000251197"/>
    </source>
</evidence>
<dbReference type="GO" id="GO:0052689">
    <property type="term" value="F:carboxylic ester hydrolase activity"/>
    <property type="evidence" value="ECO:0007669"/>
    <property type="project" value="UniProtKB-ARBA"/>
</dbReference>
<dbReference type="InterPro" id="IPR029058">
    <property type="entry name" value="AB_hydrolase_fold"/>
</dbReference>
<reference evidence="3 5" key="1">
    <citation type="submission" date="2017-09" db="EMBL/GenBank/DDBJ databases">
        <title>FDA dAtabase for Regulatory Grade micrObial Sequences (FDA-ARGOS): Supporting development and validation of Infectious Disease Dx tests.</title>
        <authorList>
            <person name="Minogue T."/>
            <person name="Wolcott M."/>
            <person name="Wasieloski L."/>
            <person name="Aguilar W."/>
            <person name="Moore D."/>
            <person name="Tallon L."/>
            <person name="Sadzewicz L."/>
            <person name="Ott S."/>
            <person name="Zhao X."/>
            <person name="Nagaraj S."/>
            <person name="Vavikolanu K."/>
            <person name="Aluvathingal J."/>
            <person name="Nadendla S."/>
            <person name="Sichtig H."/>
        </authorList>
    </citation>
    <scope>NUCLEOTIDE SEQUENCE [LARGE SCALE GENOMIC DNA]</scope>
    <source>
        <strain evidence="3 5">FDAARGOS_392</strain>
    </source>
</reference>
<accession>A0A291E2V4</accession>
<organism evidence="3 5">
    <name type="scientific">Cedecea neteri</name>
    <dbReference type="NCBI Taxonomy" id="158822"/>
    <lineage>
        <taxon>Bacteria</taxon>
        <taxon>Pseudomonadati</taxon>
        <taxon>Pseudomonadota</taxon>
        <taxon>Gammaproteobacteria</taxon>
        <taxon>Enterobacterales</taxon>
        <taxon>Enterobacteriaceae</taxon>
        <taxon>Cedecea</taxon>
    </lineage>
</organism>
<evidence type="ECO:0000313" key="5">
    <source>
        <dbReference type="Proteomes" id="UP000217979"/>
    </source>
</evidence>
<protein>
    <submittedName>
        <fullName evidence="3">Esterase</fullName>
    </submittedName>
</protein>
<dbReference type="InterPro" id="IPR001375">
    <property type="entry name" value="Peptidase_S9_cat"/>
</dbReference>
<gene>
    <name evidence="3" type="ORF">CO704_20910</name>
    <name evidence="4" type="ORF">NCTC12120_01600</name>
</gene>
<dbReference type="NCBIfam" id="NF007857">
    <property type="entry name" value="PRK10566.1"/>
    <property type="match status" value="1"/>
</dbReference>
<dbReference type="EMBL" id="CP023525">
    <property type="protein sequence ID" value="ATF94381.1"/>
    <property type="molecule type" value="Genomic_DNA"/>
</dbReference>
<name>A0A291E2V4_9ENTR</name>
<feature type="domain" description="Peptidase S9 prolyl oligopeptidase catalytic" evidence="2">
    <location>
        <begin position="48"/>
        <end position="232"/>
    </location>
</feature>
<dbReference type="Pfam" id="PF00326">
    <property type="entry name" value="Peptidase_S9"/>
    <property type="match status" value="1"/>
</dbReference>
<keyword evidence="1" id="KW-0378">Hydrolase</keyword>
<evidence type="ECO:0000313" key="4">
    <source>
        <dbReference type="EMBL" id="SQA97758.1"/>
    </source>
</evidence>
<dbReference type="Proteomes" id="UP000217979">
    <property type="component" value="Chromosome"/>
</dbReference>
<sequence>MIEIYNERLADVEVLHAAPAGMKQSPLPTVIFYHGFTSSKLVYSYFAVALAQQGFRVVMPDALDHGARYSGDAHARLQQFWPILKNSIDEFSALYRALMNTGGVTEGRLAVGGASMGGMTALGIMARHPEVRCVASLMGSGYFTTLAQTLFPPLVDVREKVIVSLKDYDVGERLAELGNRPLLLWHGEEDDVVPAVETFRLQQALAANKLDQNLTCVWEAGVKHRITPEALEAASQFFARYL</sequence>
<dbReference type="SUPFAM" id="SSF53474">
    <property type="entry name" value="alpha/beta-Hydrolases"/>
    <property type="match status" value="1"/>
</dbReference>
<dbReference type="RefSeq" id="WP_061274459.1">
    <property type="nucleotide sequence ID" value="NZ_CP023525.1"/>
</dbReference>
<dbReference type="InterPro" id="IPR050261">
    <property type="entry name" value="FrsA_esterase"/>
</dbReference>